<proteinExistence type="predicted"/>
<protein>
    <submittedName>
        <fullName evidence="2">Uncharacterized protein</fullName>
    </submittedName>
</protein>
<keyword evidence="1" id="KW-1185">Reference proteome</keyword>
<sequence length="135" mass="15544">MKWRHKNQSQIFDSIQRLWHYIQSVLVMDTKNWRLVIGRVARLVMESSKPERKIAVIRPASSSDERVGPGLLINEMTGEFKEVPSMLLVNSSTNKVSCGMNFRVLKSSVSWPAKLQEFEVVRLSKSCMVGCQRFE</sequence>
<dbReference type="AlphaFoldDB" id="A0A915DG85"/>
<name>A0A915DG85_9BILA</name>
<evidence type="ECO:0000313" key="2">
    <source>
        <dbReference type="WBParaSite" id="jg19545"/>
    </source>
</evidence>
<organism evidence="1 2">
    <name type="scientific">Ditylenchus dipsaci</name>
    <dbReference type="NCBI Taxonomy" id="166011"/>
    <lineage>
        <taxon>Eukaryota</taxon>
        <taxon>Metazoa</taxon>
        <taxon>Ecdysozoa</taxon>
        <taxon>Nematoda</taxon>
        <taxon>Chromadorea</taxon>
        <taxon>Rhabditida</taxon>
        <taxon>Tylenchina</taxon>
        <taxon>Tylenchomorpha</taxon>
        <taxon>Sphaerularioidea</taxon>
        <taxon>Anguinidae</taxon>
        <taxon>Anguininae</taxon>
        <taxon>Ditylenchus</taxon>
    </lineage>
</organism>
<reference evidence="2" key="1">
    <citation type="submission" date="2022-11" db="UniProtKB">
        <authorList>
            <consortium name="WormBaseParasite"/>
        </authorList>
    </citation>
    <scope>IDENTIFICATION</scope>
</reference>
<evidence type="ECO:0000313" key="1">
    <source>
        <dbReference type="Proteomes" id="UP000887574"/>
    </source>
</evidence>
<dbReference type="WBParaSite" id="jg19545">
    <property type="protein sequence ID" value="jg19545"/>
    <property type="gene ID" value="jg19545"/>
</dbReference>
<dbReference type="Proteomes" id="UP000887574">
    <property type="component" value="Unplaced"/>
</dbReference>
<accession>A0A915DG85</accession>